<dbReference type="EMBL" id="CP140009">
    <property type="protein sequence ID" value="WQD73058.1"/>
    <property type="molecule type" value="Genomic_DNA"/>
</dbReference>
<evidence type="ECO:0000313" key="2">
    <source>
        <dbReference type="Proteomes" id="UP001325023"/>
    </source>
</evidence>
<keyword evidence="2" id="KW-1185">Reference proteome</keyword>
<dbReference type="Proteomes" id="UP001325023">
    <property type="component" value="Chromosome"/>
</dbReference>
<reference evidence="1" key="1">
    <citation type="submission" date="2023-12" db="EMBL/GenBank/DDBJ databases">
        <title>Genome sequencing and assembly of bacterial species from a model synthetic community.</title>
        <authorList>
            <person name="Hogle S.L."/>
        </authorList>
    </citation>
    <scope>NUCLEOTIDE SEQUENCE</scope>
    <source>
        <strain evidence="1">SBW25</strain>
    </source>
</reference>
<proteinExistence type="predicted"/>
<gene>
    <name evidence="1" type="ORF">U0037_03630</name>
</gene>
<protein>
    <submittedName>
        <fullName evidence="1">Uncharacterized protein</fullName>
    </submittedName>
</protein>
<evidence type="ECO:0000313" key="1">
    <source>
        <dbReference type="EMBL" id="WQD73058.1"/>
    </source>
</evidence>
<name>A0ACD4XV75_PSEFL</name>
<accession>A0ACD4XV75</accession>
<sequence>MRSLSNLSLQLARNSTTANQKVVRAGEDPETSEDIQAFYSLIMQQDFANFAYLEQGRVIHETIKTTLESFQ</sequence>
<organism evidence="1 2">
    <name type="scientific">Pseudomonas fluorescens</name>
    <dbReference type="NCBI Taxonomy" id="294"/>
    <lineage>
        <taxon>Bacteria</taxon>
        <taxon>Pseudomonadati</taxon>
        <taxon>Pseudomonadota</taxon>
        <taxon>Gammaproteobacteria</taxon>
        <taxon>Pseudomonadales</taxon>
        <taxon>Pseudomonadaceae</taxon>
        <taxon>Pseudomonas</taxon>
    </lineage>
</organism>